<keyword evidence="9" id="KW-0805">Transcription regulation</keyword>
<feature type="domain" description="Protein arginine N-methyltransferase" evidence="14">
    <location>
        <begin position="320"/>
        <end position="473"/>
    </location>
</feature>
<dbReference type="GO" id="GO:0032259">
    <property type="term" value="P:methylation"/>
    <property type="evidence" value="ECO:0007669"/>
    <property type="project" value="UniProtKB-KW"/>
</dbReference>
<dbReference type="InterPro" id="IPR029063">
    <property type="entry name" value="SAM-dependent_MTases_sf"/>
</dbReference>
<keyword evidence="16" id="KW-1185">Reference proteome</keyword>
<gene>
    <name evidence="15" type="primary">PRMT4</name>
    <name evidence="15" type="ORF">IE077_001598</name>
</gene>
<evidence type="ECO:0000256" key="1">
    <source>
        <dbReference type="ARBA" id="ARBA00004123"/>
    </source>
</evidence>
<keyword evidence="5 13" id="KW-0489">Methyltransferase</keyword>
<evidence type="ECO:0000256" key="10">
    <source>
        <dbReference type="ARBA" id="ARBA00023163"/>
    </source>
</evidence>
<evidence type="ECO:0000256" key="4">
    <source>
        <dbReference type="ARBA" id="ARBA00022490"/>
    </source>
</evidence>
<evidence type="ECO:0000259" key="14">
    <source>
        <dbReference type="Pfam" id="PF22528"/>
    </source>
</evidence>
<keyword evidence="11" id="KW-0539">Nucleus</keyword>
<dbReference type="PANTHER" id="PTHR11006">
    <property type="entry name" value="PROTEIN ARGININE N-METHYLTRANSFERASE"/>
    <property type="match status" value="1"/>
</dbReference>
<dbReference type="Proteomes" id="UP000823046">
    <property type="component" value="Unassembled WGS sequence"/>
</dbReference>
<evidence type="ECO:0000256" key="11">
    <source>
        <dbReference type="ARBA" id="ARBA00023242"/>
    </source>
</evidence>
<comment type="subcellular location">
    <subcellularLocation>
        <location evidence="2">Cytoplasm</location>
    </subcellularLocation>
    <subcellularLocation>
        <location evidence="1">Nucleus</location>
    </subcellularLocation>
</comment>
<dbReference type="PANTHER" id="PTHR11006:SF10">
    <property type="entry name" value="HISTONE-ARGININE METHYLTRANSFERASE CARMER-RELATED"/>
    <property type="match status" value="1"/>
</dbReference>
<dbReference type="PROSITE" id="PS51678">
    <property type="entry name" value="SAM_MT_PRMT"/>
    <property type="match status" value="1"/>
</dbReference>
<dbReference type="Pfam" id="PF06325">
    <property type="entry name" value="PrmA"/>
    <property type="match status" value="1"/>
</dbReference>
<evidence type="ECO:0000256" key="13">
    <source>
        <dbReference type="PROSITE-ProRule" id="PRU01015"/>
    </source>
</evidence>
<keyword evidence="6 13" id="KW-0808">Transferase</keyword>
<protein>
    <recommendedName>
        <fullName evidence="3">type I protein arginine methyltransferase</fullName>
        <ecNumber evidence="3">2.1.1.319</ecNumber>
    </recommendedName>
</protein>
<dbReference type="InterPro" id="IPR055135">
    <property type="entry name" value="PRMT_dom"/>
</dbReference>
<keyword evidence="10" id="KW-0804">Transcription</keyword>
<dbReference type="EC" id="2.1.1.319" evidence="3"/>
<keyword evidence="4" id="KW-0963">Cytoplasm</keyword>
<evidence type="ECO:0000256" key="9">
    <source>
        <dbReference type="ARBA" id="ARBA00023015"/>
    </source>
</evidence>
<accession>A0ABQ7J564</accession>
<evidence type="ECO:0000313" key="16">
    <source>
        <dbReference type="Proteomes" id="UP000823046"/>
    </source>
</evidence>
<dbReference type="Gene3D" id="2.70.160.11">
    <property type="entry name" value="Hnrnp arginine n-methyltransferase1"/>
    <property type="match status" value="1"/>
</dbReference>
<evidence type="ECO:0000256" key="3">
    <source>
        <dbReference type="ARBA" id="ARBA00011925"/>
    </source>
</evidence>
<organism evidence="15 16">
    <name type="scientific">Cardiosporidium cionae</name>
    <dbReference type="NCBI Taxonomy" id="476202"/>
    <lineage>
        <taxon>Eukaryota</taxon>
        <taxon>Sar</taxon>
        <taxon>Alveolata</taxon>
        <taxon>Apicomplexa</taxon>
        <taxon>Aconoidasida</taxon>
        <taxon>Nephromycida</taxon>
        <taxon>Cardiosporidium</taxon>
    </lineage>
</organism>
<evidence type="ECO:0000313" key="15">
    <source>
        <dbReference type="EMBL" id="KAF8819133.1"/>
    </source>
</evidence>
<dbReference type="GO" id="GO:0008168">
    <property type="term" value="F:methyltransferase activity"/>
    <property type="evidence" value="ECO:0007669"/>
    <property type="project" value="UniProtKB-KW"/>
</dbReference>
<comment type="caution">
    <text evidence="15">The sequence shown here is derived from an EMBL/GenBank/DDBJ whole genome shotgun (WGS) entry which is preliminary data.</text>
</comment>
<keyword evidence="7 13" id="KW-0949">S-adenosyl-L-methionine</keyword>
<dbReference type="Gene3D" id="3.40.50.150">
    <property type="entry name" value="Vaccinia Virus protein VP39"/>
    <property type="match status" value="1"/>
</dbReference>
<evidence type="ECO:0000256" key="6">
    <source>
        <dbReference type="ARBA" id="ARBA00022679"/>
    </source>
</evidence>
<proteinExistence type="predicted"/>
<dbReference type="InterPro" id="IPR025799">
    <property type="entry name" value="Arg_MeTrfase"/>
</dbReference>
<evidence type="ECO:0000256" key="5">
    <source>
        <dbReference type="ARBA" id="ARBA00022603"/>
    </source>
</evidence>
<evidence type="ECO:0000256" key="12">
    <source>
        <dbReference type="ARBA" id="ARBA00049086"/>
    </source>
</evidence>
<evidence type="ECO:0000256" key="2">
    <source>
        <dbReference type="ARBA" id="ARBA00004496"/>
    </source>
</evidence>
<dbReference type="Pfam" id="PF22528">
    <property type="entry name" value="PRMT_C"/>
    <property type="match status" value="1"/>
</dbReference>
<keyword evidence="8" id="KW-0156">Chromatin regulator</keyword>
<sequence>MDLPSTLYRIFLYDFDQDNSALRIYEEKGVPRPLDLLIASNHGDSLRVALLPLSNGNAAEHAPVGSNQKDLPAELLSFTFPKSNLTRLSSNFLLVLLKKSPTWNQWNPSSNVTTHADNNVAYGFKFVNEEMAVSFLNACSNEDKNARKAGGEALERHHLHGMESCTVRTYFQYYSKMANQMNMLQDSIRTSFYQKAILENRSDFRHKIAMDIGAGSGILSFFAAQAGAEKVYAIEASSMANIANVLLAGNPHLSSRIHIVAKTVEDSDTTDIPEKVDVLVSEPIGTFLFNERMIETYLYARDKYLKPGGKMFPNKCVLGVAPFCDHSLYNDMMSRSLFWTQTDFYGVNLSTASGHAIDEQFKQPVVDYVDPNILLAPPHYETYDFQTIDRHALKHIQFQFKFPIAQPCLVHGVAGWFDAAFEGSDKIISFSTSPWSAPTHWYQIRFLLKKPLAVNVGQVLAGSLTMEANTQQSYFIHLRMYIVGTNFASESLEIDLKDDLDALLSFRFGDPDYRYYTSPASYVPPQPSVSSTCFSSTFPSAIPTTPSSSQFVVPTPSNVTPPTFTPFEERSL</sequence>
<reference evidence="15 16" key="1">
    <citation type="journal article" date="2020" name="bioRxiv">
        <title>Metabolic contributions of an alphaproteobacterial endosymbiont in the apicomplexan Cardiosporidium cionae.</title>
        <authorList>
            <person name="Hunter E.S."/>
            <person name="Paight C.J."/>
            <person name="Lane C.E."/>
        </authorList>
    </citation>
    <scope>NUCLEOTIDE SEQUENCE [LARGE SCALE GENOMIC DNA]</scope>
    <source>
        <strain evidence="15">ESH_2018</strain>
    </source>
</reference>
<evidence type="ECO:0000256" key="7">
    <source>
        <dbReference type="ARBA" id="ARBA00022691"/>
    </source>
</evidence>
<comment type="catalytic activity">
    <reaction evidence="12">
        <text>L-arginyl-[protein] + 2 S-adenosyl-L-methionine = N(omega),N(omega)-dimethyl-L-arginyl-[protein] + 2 S-adenosyl-L-homocysteine + 2 H(+)</text>
        <dbReference type="Rhea" id="RHEA:48096"/>
        <dbReference type="Rhea" id="RHEA-COMP:10532"/>
        <dbReference type="Rhea" id="RHEA-COMP:11991"/>
        <dbReference type="ChEBI" id="CHEBI:15378"/>
        <dbReference type="ChEBI" id="CHEBI:29965"/>
        <dbReference type="ChEBI" id="CHEBI:57856"/>
        <dbReference type="ChEBI" id="CHEBI:59789"/>
        <dbReference type="ChEBI" id="CHEBI:61897"/>
        <dbReference type="EC" id="2.1.1.319"/>
    </reaction>
</comment>
<dbReference type="EMBL" id="JADAQX010000935">
    <property type="protein sequence ID" value="KAF8819133.1"/>
    <property type="molecule type" value="Genomic_DNA"/>
</dbReference>
<dbReference type="SUPFAM" id="SSF53335">
    <property type="entry name" value="S-adenosyl-L-methionine-dependent methyltransferases"/>
    <property type="match status" value="1"/>
</dbReference>
<dbReference type="CDD" id="cd02440">
    <property type="entry name" value="AdoMet_MTases"/>
    <property type="match status" value="1"/>
</dbReference>
<evidence type="ECO:0000256" key="8">
    <source>
        <dbReference type="ARBA" id="ARBA00022853"/>
    </source>
</evidence>
<name>A0ABQ7J564_9APIC</name>